<feature type="domain" description="Phospholipid/glycerol acyltransferase" evidence="4">
    <location>
        <begin position="111"/>
        <end position="230"/>
    </location>
</feature>
<dbReference type="AlphaFoldDB" id="A0A975IM65"/>
<sequence>MFTFILFFYFFFFMFCSSYLVLNFYYLPDPTLLKSFVTITSFILSFFINLILSWVCVLFFLFIAMWFSKKLKVDHPLRNEIISSFSKLIMNFFRIKVIIHNKELIPLKNKLVIYSNHKTNFDPFIIASIFPRTIAFTPKSELYDSRMGWFLSYCFNASNCIKIKRENNKETVKNIMQGIQNIKNNLGMIIFNEGGIKHKTSDKIINSLDGSFKIILKSEADVLPITLKGSCAMRGKCWFRRKKVEIFIHKALHFEELQNNNTKEINQKVTNIINSVL</sequence>
<evidence type="ECO:0000313" key="6">
    <source>
        <dbReference type="Proteomes" id="UP000672038"/>
    </source>
</evidence>
<dbReference type="SMART" id="SM00563">
    <property type="entry name" value="PlsC"/>
    <property type="match status" value="1"/>
</dbReference>
<name>A0A975IM65_LOWBP</name>
<gene>
    <name evidence="5" type="primary">plsC</name>
    <name evidence="5" type="ORF">LFWB_6240</name>
</gene>
<protein>
    <submittedName>
        <fullName evidence="5">1-acyl-sn-glycerol-3-phosphate acyltransferase</fullName>
    </submittedName>
</protein>
<keyword evidence="3" id="KW-0472">Membrane</keyword>
<dbReference type="InterPro" id="IPR002123">
    <property type="entry name" value="Plipid/glycerol_acylTrfase"/>
</dbReference>
<proteinExistence type="predicted"/>
<feature type="transmembrane region" description="Helical" evidence="3">
    <location>
        <begin position="7"/>
        <end position="27"/>
    </location>
</feature>
<keyword evidence="2 5" id="KW-0012">Acyltransferase</keyword>
<dbReference type="CDD" id="cd07989">
    <property type="entry name" value="LPLAT_AGPAT-like"/>
    <property type="match status" value="1"/>
</dbReference>
<evidence type="ECO:0000313" key="5">
    <source>
        <dbReference type="EMBL" id="QTX03187.1"/>
    </source>
</evidence>
<evidence type="ECO:0000256" key="1">
    <source>
        <dbReference type="ARBA" id="ARBA00022679"/>
    </source>
</evidence>
<dbReference type="SUPFAM" id="SSF69593">
    <property type="entry name" value="Glycerol-3-phosphate (1)-acyltransferase"/>
    <property type="match status" value="1"/>
</dbReference>
<evidence type="ECO:0000256" key="2">
    <source>
        <dbReference type="ARBA" id="ARBA00023315"/>
    </source>
</evidence>
<dbReference type="Pfam" id="PF01553">
    <property type="entry name" value="Acyltransferase"/>
    <property type="match status" value="1"/>
</dbReference>
<dbReference type="GO" id="GO:0006654">
    <property type="term" value="P:phosphatidic acid biosynthetic process"/>
    <property type="evidence" value="ECO:0007669"/>
    <property type="project" value="TreeGrafter"/>
</dbReference>
<dbReference type="GO" id="GO:0003841">
    <property type="term" value="F:1-acylglycerol-3-phosphate O-acyltransferase activity"/>
    <property type="evidence" value="ECO:0007669"/>
    <property type="project" value="TreeGrafter"/>
</dbReference>
<keyword evidence="1" id="KW-0808">Transferase</keyword>
<dbReference type="RefSeq" id="WP_210954614.1">
    <property type="nucleotide sequence ID" value="NZ_CP054393.1"/>
</dbReference>
<keyword evidence="3" id="KW-1133">Transmembrane helix</keyword>
<evidence type="ECO:0000256" key="3">
    <source>
        <dbReference type="SAM" id="Phobius"/>
    </source>
</evidence>
<dbReference type="PANTHER" id="PTHR10434">
    <property type="entry name" value="1-ACYL-SN-GLYCEROL-3-PHOSPHATE ACYLTRANSFERASE"/>
    <property type="match status" value="1"/>
</dbReference>
<organism evidence="5 6">
    <name type="scientific">Loofah witches'-broom phytoplasma</name>
    <dbReference type="NCBI Taxonomy" id="35773"/>
    <lineage>
        <taxon>Bacteria</taxon>
        <taxon>Bacillati</taxon>
        <taxon>Mycoplasmatota</taxon>
        <taxon>Mollicutes</taxon>
        <taxon>Acholeplasmatales</taxon>
        <taxon>Acholeplasmataceae</taxon>
        <taxon>Candidatus Phytoplasma</taxon>
        <taxon>16SrVIII (Loofah witches'-broom group)</taxon>
    </lineage>
</organism>
<keyword evidence="3" id="KW-0812">Transmembrane</keyword>
<reference evidence="5" key="1">
    <citation type="submission" date="2020-06" db="EMBL/GenBank/DDBJ databases">
        <title>Complete genome sequence of Candidatus Phytoplasma luffae NCHU2019.</title>
        <authorList>
            <person name="Cho S.-T."/>
            <person name="Tan C.-M."/>
            <person name="Li J.-R."/>
            <person name="Chien Y.-Y."/>
            <person name="Chiu Y.-C."/>
            <person name="Yang J.-Y."/>
            <person name="Kuo C.-H."/>
        </authorList>
    </citation>
    <scope>NUCLEOTIDE SEQUENCE</scope>
    <source>
        <strain evidence="5">NCHU2019</strain>
    </source>
</reference>
<dbReference type="EMBL" id="CP054393">
    <property type="protein sequence ID" value="QTX03187.1"/>
    <property type="molecule type" value="Genomic_DNA"/>
</dbReference>
<accession>A0A975IM65</accession>
<dbReference type="KEGG" id="pluf:LFWB_6240"/>
<dbReference type="PANTHER" id="PTHR10434:SF11">
    <property type="entry name" value="1-ACYL-SN-GLYCEROL-3-PHOSPHATE ACYLTRANSFERASE"/>
    <property type="match status" value="1"/>
</dbReference>
<feature type="transmembrane region" description="Helical" evidence="3">
    <location>
        <begin position="39"/>
        <end position="67"/>
    </location>
</feature>
<evidence type="ECO:0000259" key="4">
    <source>
        <dbReference type="SMART" id="SM00563"/>
    </source>
</evidence>
<dbReference type="Proteomes" id="UP000672038">
    <property type="component" value="Chromosome"/>
</dbReference>
<keyword evidence="6" id="KW-1185">Reference proteome</keyword>